<proteinExistence type="predicted"/>
<evidence type="ECO:0000313" key="1">
    <source>
        <dbReference type="EMBL" id="EHK77676.1"/>
    </source>
</evidence>
<dbReference type="Proteomes" id="UP000004038">
    <property type="component" value="Unassembled WGS sequence"/>
</dbReference>
<name>H0FYZ6_RHIML</name>
<protein>
    <submittedName>
        <fullName evidence="1">Uncharacterized protein</fullName>
    </submittedName>
</protein>
<evidence type="ECO:0000313" key="2">
    <source>
        <dbReference type="Proteomes" id="UP000004038"/>
    </source>
</evidence>
<dbReference type="PATRIC" id="fig|1107881.3.peg.2464"/>
<gene>
    <name evidence="1" type="ORF">SM0020_12150</name>
</gene>
<reference evidence="1 2" key="1">
    <citation type="journal article" date="2012" name="J. Bacteriol.">
        <title>Draft Genome Sequence of Sinorhizobium meliloti CCNWSX0020, a Nitrogen-Fixing Symbiont with Copper Tolerance Capability Isolated from Lead-Zinc Mine Tailings.</title>
        <authorList>
            <person name="Li Z."/>
            <person name="Ma Z."/>
            <person name="Hao X."/>
            <person name="Wei G."/>
        </authorList>
    </citation>
    <scope>NUCLEOTIDE SEQUENCE [LARGE SCALE GENOMIC DNA]</scope>
    <source>
        <strain evidence="1 2">CCNWSX0020</strain>
    </source>
</reference>
<accession>H0FYZ6</accession>
<organism evidence="1 2">
    <name type="scientific">Sinorhizobium meliloti CCNWSX0020</name>
    <dbReference type="NCBI Taxonomy" id="1107881"/>
    <lineage>
        <taxon>Bacteria</taxon>
        <taxon>Pseudomonadati</taxon>
        <taxon>Pseudomonadota</taxon>
        <taxon>Alphaproteobacteria</taxon>
        <taxon>Hyphomicrobiales</taxon>
        <taxon>Rhizobiaceae</taxon>
        <taxon>Sinorhizobium/Ensifer group</taxon>
        <taxon>Sinorhizobium</taxon>
    </lineage>
</organism>
<dbReference type="EMBL" id="AGVV01000019">
    <property type="protein sequence ID" value="EHK77676.1"/>
    <property type="molecule type" value="Genomic_DNA"/>
</dbReference>
<sequence length="140" mass="14562">METMTQLPDLPEIDALADNDLLYVWDASTPSAPDKKITGLKLRPAGAKVTHYLRYESTIIIPAIGAATEGSATIAVAGAVVGDHVVFNMAEALPADLAITSVRVSAADAVQVRFRNLHTANAYAGGTLTCTALVIRSAAA</sequence>
<dbReference type="AlphaFoldDB" id="H0FYZ6"/>